<evidence type="ECO:0000256" key="4">
    <source>
        <dbReference type="PIRSR" id="PIRSR638970-1"/>
    </source>
</evidence>
<feature type="active site" evidence="4">
    <location>
        <position position="566"/>
    </location>
</feature>
<dbReference type="Pfam" id="PF22637">
    <property type="entry name" value="CBM_4_9_1"/>
    <property type="match status" value="1"/>
</dbReference>
<feature type="domain" description="Hyaluronate lyase N-terminal beta-sheet" evidence="9">
    <location>
        <begin position="278"/>
        <end position="328"/>
    </location>
</feature>
<dbReference type="SUPFAM" id="SSF74650">
    <property type="entry name" value="Galactose mutarotase-like"/>
    <property type="match status" value="1"/>
</dbReference>
<dbReference type="GO" id="GO:0005576">
    <property type="term" value="C:extracellular region"/>
    <property type="evidence" value="ECO:0007669"/>
    <property type="project" value="InterPro"/>
</dbReference>
<keyword evidence="5" id="KW-1133">Transmembrane helix</keyword>
<keyword evidence="3 11" id="KW-0456">Lyase</keyword>
<accession>A0AB74TPB5</accession>
<feature type="domain" description="Polysaccharide lyase 8 N-terminal alpha-helical" evidence="8">
    <location>
        <begin position="347"/>
        <end position="669"/>
    </location>
</feature>
<keyword evidence="5" id="KW-0472">Membrane</keyword>
<evidence type="ECO:0000259" key="7">
    <source>
        <dbReference type="Pfam" id="PF02884"/>
    </source>
</evidence>
<evidence type="ECO:0000256" key="2">
    <source>
        <dbReference type="ARBA" id="ARBA00022729"/>
    </source>
</evidence>
<dbReference type="InterPro" id="IPR011071">
    <property type="entry name" value="Lyase_8-like_C"/>
</dbReference>
<keyword evidence="2" id="KW-0732">Signal</keyword>
<dbReference type="SUPFAM" id="SSF48230">
    <property type="entry name" value="Chondroitin AC/alginate lyase"/>
    <property type="match status" value="1"/>
</dbReference>
<evidence type="ECO:0000256" key="5">
    <source>
        <dbReference type="SAM" id="Phobius"/>
    </source>
</evidence>
<dbReference type="Gene3D" id="2.60.220.10">
    <property type="entry name" value="Polysaccharide lyase family 8-like, C-terminal"/>
    <property type="match status" value="1"/>
</dbReference>
<evidence type="ECO:0000259" key="8">
    <source>
        <dbReference type="Pfam" id="PF08124"/>
    </source>
</evidence>
<dbReference type="Gene3D" id="2.60.120.260">
    <property type="entry name" value="Galactose-binding domain-like"/>
    <property type="match status" value="1"/>
</dbReference>
<dbReference type="CDD" id="cd01083">
    <property type="entry name" value="GAG_Lyase"/>
    <property type="match status" value="1"/>
</dbReference>
<evidence type="ECO:0000259" key="6">
    <source>
        <dbReference type="Pfam" id="PF02278"/>
    </source>
</evidence>
<dbReference type="Pfam" id="PF08124">
    <property type="entry name" value="Lyase_8_N"/>
    <property type="match status" value="1"/>
</dbReference>
<sequence>MRGKMLRNSLYGITLSASIIVLGKNTVYADSLIDDNNIVVDEENPKLNNEIFGEIMIKEEIDTDFNTDTTDKKIINKEDIIEKNRTVDEEEDNLKSNEIENQEDSQTLVNGSFENVTDTTGKWTGNTPNEWSIWHPRDIEHNDYFVGVENGHLKIESLNNEYRVSVYQDLNLDNTKEYEVSFDIKTVQKKGLARARIIEMIDDKQVNLWYSEHFYGNTDWKKSINKFTPNRNANKFRLELFYERGTGTVLYDNIEIKEKINSEKIKEIIEDRIDLEMDSRYLPKNYKMDYVIKDTKVAEIKNGIIFPKHIGKTTVNIYDKNNELQKIINLSVKQSNNTKYTSQVNEWIETIVGNMYYDHDNEVMRERFNEFEKAADKFIDEYKFKKFDDKYLWDDLKDLEKSQNLTSNYRRLEGIARQIMHPTSKYFKYEYAINLVKKSMEWLYINAYNETKSIIGNWWDYEIGVPRAINNTLGILNEFFTESEIKRYTKPIIHFVPNSYRFRETTGDPFDALAGNLVDMGRVRLITGALRQDEKIITETIESLSRLFKFTDSGSGFRTDGSYIDHDNLALTGAYGNVLLDGLSQLLPTIVNSNNFANESLDTLYQFIKKSFLPLMYKGEMMDMVRGRGISRKELQSHVAGGEVLRGILRISEVVESPIKEELKSIVKTIVTQDTYYNIYKSLSSFKDIMLMQNLLTNDIPIINRKNNISIYNLMDKVSFINADKNFAFAISMYSNKTQNYESINGENKKGWYLSDGMTYLYNDDLSHYSDNYWATVNPYYLPGTTVTLEERKEKSGQVTSEKAFVGGSKLDNSSATIGMDFSNWNNSLTAKKSWFIFGDRIVSLGSNIKNNSENKTITTIENRKLSKKYPYKIELNGEKIQLSDGGSITKKVDNILLHNPNNNLNIGLKFLNSQTVSVEKELNTGNWNEINERQKDREFENQFLKIYTEHSKENNNYAYITYPNIKKDNFEKQILDKDIKILSQNEKIHAVYSQSLNQWGVVLFEDSNYKITDDLYLTEKGIYTIRKISDNKYEISYYNPITQESYLKTEDFINNREDYQETTELGNPSEVNEMDNIKQIETSNMIVNLRNKKESKLEKDTISYVEKTKSNNANEKENLDQDYERLPKTASIAWVNGLIGLATTIVGGSLKFSFRKNSSKEL</sequence>
<organism evidence="11">
    <name type="scientific">Dolosigranulum savutiense</name>
    <dbReference type="NCBI Taxonomy" id="3110288"/>
    <lineage>
        <taxon>Bacteria</taxon>
        <taxon>Bacillati</taxon>
        <taxon>Bacillota</taxon>
        <taxon>Bacilli</taxon>
        <taxon>Lactobacillales</taxon>
        <taxon>Carnobacteriaceae</taxon>
        <taxon>Dolosigranulum</taxon>
    </lineage>
</organism>
<dbReference type="PANTHER" id="PTHR38481:SF1">
    <property type="entry name" value="HYALURONATE LYASE"/>
    <property type="match status" value="1"/>
</dbReference>
<dbReference type="InterPro" id="IPR014756">
    <property type="entry name" value="Ig_E-set"/>
</dbReference>
<dbReference type="Pfam" id="PF21461">
    <property type="entry name" value="HL_N-beta"/>
    <property type="match status" value="1"/>
</dbReference>
<reference evidence="11" key="1">
    <citation type="submission" date="2023-12" db="EMBL/GenBank/DDBJ databases">
        <title>Dolosigranulum savutii sp. nov. isolated from human upper respiratory samples collected in Botswana.</title>
        <authorList>
            <person name="Kelly M.S."/>
        </authorList>
    </citation>
    <scope>NUCLEOTIDE SEQUENCE</scope>
    <source>
        <strain evidence="11">MSK433</strain>
    </source>
</reference>
<proteinExistence type="inferred from homology"/>
<dbReference type="Pfam" id="PF02884">
    <property type="entry name" value="Lyase_8_C"/>
    <property type="match status" value="1"/>
</dbReference>
<feature type="transmembrane region" description="Helical" evidence="5">
    <location>
        <begin position="1133"/>
        <end position="1155"/>
    </location>
</feature>
<dbReference type="GO" id="GO:0016837">
    <property type="term" value="F:carbon-oxygen lyase activity, acting on polysaccharides"/>
    <property type="evidence" value="ECO:0007669"/>
    <property type="project" value="UniProtKB-ARBA"/>
</dbReference>
<comment type="similarity">
    <text evidence="1">Belongs to the polysaccharide lyase 8 family.</text>
</comment>
<dbReference type="SUPFAM" id="SSF49863">
    <property type="entry name" value="Hyaluronate lyase-like, C-terminal domain"/>
    <property type="match status" value="1"/>
</dbReference>
<feature type="domain" description="Polysaccharide lyase family 8 central" evidence="6">
    <location>
        <begin position="711"/>
        <end position="966"/>
    </location>
</feature>
<dbReference type="EMBL" id="CP142433">
    <property type="protein sequence ID" value="XBC45789.1"/>
    <property type="molecule type" value="Genomic_DNA"/>
</dbReference>
<dbReference type="InterPro" id="IPR011013">
    <property type="entry name" value="Gal_mutarotase_sf_dom"/>
</dbReference>
<protein>
    <submittedName>
        <fullName evidence="11">Polysaccharide lyase 8 family protein</fullName>
    </submittedName>
</protein>
<dbReference type="GO" id="GO:0030246">
    <property type="term" value="F:carbohydrate binding"/>
    <property type="evidence" value="ECO:0007669"/>
    <property type="project" value="InterPro"/>
</dbReference>
<feature type="active site" evidence="4">
    <location>
        <position position="628"/>
    </location>
</feature>
<dbReference type="InterPro" id="IPR012970">
    <property type="entry name" value="Lyase_8_alpha_N"/>
</dbReference>
<dbReference type="InterPro" id="IPR054563">
    <property type="entry name" value="HylB-like_N"/>
</dbReference>
<evidence type="ECO:0000256" key="3">
    <source>
        <dbReference type="ARBA" id="ARBA00023239"/>
    </source>
</evidence>
<dbReference type="InterPro" id="IPR038970">
    <property type="entry name" value="Lyase_8"/>
</dbReference>
<evidence type="ECO:0000313" key="11">
    <source>
        <dbReference type="EMBL" id="XBC45789.1"/>
    </source>
</evidence>
<evidence type="ECO:0000259" key="9">
    <source>
        <dbReference type="Pfam" id="PF21461"/>
    </source>
</evidence>
<dbReference type="SUPFAM" id="SSF81296">
    <property type="entry name" value="E set domains"/>
    <property type="match status" value="1"/>
</dbReference>
<dbReference type="InterPro" id="IPR014718">
    <property type="entry name" value="GH-type_carb-bd"/>
</dbReference>
<dbReference type="InterPro" id="IPR008929">
    <property type="entry name" value="Chondroitin_lyas"/>
</dbReference>
<dbReference type="InterPro" id="IPR003159">
    <property type="entry name" value="Lyase_8_central_dom"/>
</dbReference>
<name>A0AB74TPB5_9LACT</name>
<feature type="active site" evidence="4">
    <location>
        <position position="575"/>
    </location>
</feature>
<evidence type="ECO:0000256" key="1">
    <source>
        <dbReference type="ARBA" id="ARBA00006699"/>
    </source>
</evidence>
<dbReference type="InterPro" id="IPR008979">
    <property type="entry name" value="Galactose-bd-like_sf"/>
</dbReference>
<dbReference type="Pfam" id="PF02278">
    <property type="entry name" value="Lyase_8"/>
    <property type="match status" value="1"/>
</dbReference>
<dbReference type="GO" id="GO:0005975">
    <property type="term" value="P:carbohydrate metabolic process"/>
    <property type="evidence" value="ECO:0007669"/>
    <property type="project" value="InterPro"/>
</dbReference>
<dbReference type="InterPro" id="IPR048734">
    <property type="entry name" value="HL_N-beta"/>
</dbReference>
<dbReference type="PANTHER" id="PTHR38481">
    <property type="entry name" value="HYALURONATE LYASE"/>
    <property type="match status" value="1"/>
</dbReference>
<dbReference type="RefSeq" id="WP_347300207.1">
    <property type="nucleotide sequence ID" value="NZ_CP142433.1"/>
</dbReference>
<evidence type="ECO:0000259" key="10">
    <source>
        <dbReference type="Pfam" id="PF22637"/>
    </source>
</evidence>
<dbReference type="InterPro" id="IPR004103">
    <property type="entry name" value="Lyase_8_C"/>
</dbReference>
<feature type="domain" description="Hyaluronate lyase-like N-terminal" evidence="10">
    <location>
        <begin position="110"/>
        <end position="255"/>
    </location>
</feature>
<dbReference type="InterPro" id="IPR023295">
    <property type="entry name" value="Hyaluronate_lyase_beta_dom_sf"/>
</dbReference>
<dbReference type="AlphaFoldDB" id="A0AB74TPB5"/>
<dbReference type="Gene3D" id="2.60.40.1380">
    <property type="entry name" value="E set domains, domain 4"/>
    <property type="match status" value="1"/>
</dbReference>
<dbReference type="SUPFAM" id="SSF49785">
    <property type="entry name" value="Galactose-binding domain-like"/>
    <property type="match status" value="1"/>
</dbReference>
<keyword evidence="5" id="KW-0812">Transmembrane</keyword>
<feature type="domain" description="Polysaccharide lyase family 8 C-terminal" evidence="7">
    <location>
        <begin position="981"/>
        <end position="1046"/>
    </location>
</feature>
<dbReference type="Gene3D" id="1.50.10.100">
    <property type="entry name" value="Chondroitin AC/alginate lyase"/>
    <property type="match status" value="1"/>
</dbReference>
<gene>
    <name evidence="11" type="ORF">VUQ08_08095</name>
</gene>
<dbReference type="Gene3D" id="2.70.98.10">
    <property type="match status" value="1"/>
</dbReference>